<sequence>MSIGSHTPSYIDAISEYSPHSIGLMWWLLAREVLRFRGSIPREGKWDVVVDLFFYRDPDEVSPYTPSVSTEYGLLRYPADKEEQATKEVVVAAQPIK</sequence>
<dbReference type="SUPFAM" id="SSF52313">
    <property type="entry name" value="Ribosomal protein S2"/>
    <property type="match status" value="1"/>
</dbReference>
<comment type="caution">
    <text evidence="3">The sequence shown here is derived from an EMBL/GenBank/DDBJ whole genome shotgun (WGS) entry which is preliminary data.</text>
</comment>
<protein>
    <submittedName>
        <fullName evidence="3">Uncharacterized protein</fullName>
    </submittedName>
</protein>
<keyword evidence="2" id="KW-0687">Ribonucleoprotein</keyword>
<dbReference type="Proteomes" id="UP001153148">
    <property type="component" value="Unassembled WGS sequence"/>
</dbReference>
<evidence type="ECO:0000313" key="4">
    <source>
        <dbReference type="Proteomes" id="UP001153148"/>
    </source>
</evidence>
<gene>
    <name evidence="3" type="ORF">TPAB3V08_LOCUS14379</name>
</gene>
<name>A0ABN7PI37_TIMPD</name>
<dbReference type="InterPro" id="IPR023591">
    <property type="entry name" value="Ribosomal_uS2_flav_dom_sf"/>
</dbReference>
<dbReference type="InterPro" id="IPR005707">
    <property type="entry name" value="Ribosomal_uS2_euk/arc"/>
</dbReference>
<feature type="non-terminal residue" evidence="3">
    <location>
        <position position="97"/>
    </location>
</feature>
<accession>A0ABN7PI37</accession>
<dbReference type="EMBL" id="CAJPIN010069029">
    <property type="protein sequence ID" value="CAG2067436.1"/>
    <property type="molecule type" value="Genomic_DNA"/>
</dbReference>
<dbReference type="Gene3D" id="3.40.50.10490">
    <property type="entry name" value="Glucose-6-phosphate isomerase like protein, domain 1"/>
    <property type="match status" value="1"/>
</dbReference>
<reference evidence="3" key="1">
    <citation type="submission" date="2021-03" db="EMBL/GenBank/DDBJ databases">
        <authorList>
            <person name="Tran Van P."/>
        </authorList>
    </citation>
    <scope>NUCLEOTIDE SEQUENCE</scope>
</reference>
<organism evidence="3 4">
    <name type="scientific">Timema podura</name>
    <name type="common">Walking stick</name>
    <dbReference type="NCBI Taxonomy" id="61482"/>
    <lineage>
        <taxon>Eukaryota</taxon>
        <taxon>Metazoa</taxon>
        <taxon>Ecdysozoa</taxon>
        <taxon>Arthropoda</taxon>
        <taxon>Hexapoda</taxon>
        <taxon>Insecta</taxon>
        <taxon>Pterygota</taxon>
        <taxon>Neoptera</taxon>
        <taxon>Polyneoptera</taxon>
        <taxon>Phasmatodea</taxon>
        <taxon>Timematodea</taxon>
        <taxon>Timematoidea</taxon>
        <taxon>Timematidae</taxon>
        <taxon>Timema</taxon>
    </lineage>
</organism>
<evidence type="ECO:0000313" key="3">
    <source>
        <dbReference type="EMBL" id="CAG2067436.1"/>
    </source>
</evidence>
<dbReference type="PANTHER" id="PTHR11489">
    <property type="entry name" value="40S RIBOSOMAL PROTEIN SA"/>
    <property type="match status" value="1"/>
</dbReference>
<evidence type="ECO:0000256" key="1">
    <source>
        <dbReference type="ARBA" id="ARBA00022980"/>
    </source>
</evidence>
<evidence type="ECO:0000256" key="2">
    <source>
        <dbReference type="ARBA" id="ARBA00023274"/>
    </source>
</evidence>
<proteinExistence type="predicted"/>
<keyword evidence="1" id="KW-0689">Ribosomal protein</keyword>
<keyword evidence="4" id="KW-1185">Reference proteome</keyword>